<gene>
    <name evidence="3" type="ORF">ACFOW3_13305</name>
</gene>
<dbReference type="Gene3D" id="3.60.10.10">
    <property type="entry name" value="Endonuclease/exonuclease/phosphatase"/>
    <property type="match status" value="1"/>
</dbReference>
<dbReference type="InterPro" id="IPR036691">
    <property type="entry name" value="Endo/exonu/phosph_ase_sf"/>
</dbReference>
<organism evidence="3 4">
    <name type="scientific">Acidovorax facilis</name>
    <dbReference type="NCBI Taxonomy" id="12917"/>
    <lineage>
        <taxon>Bacteria</taxon>
        <taxon>Pseudomonadati</taxon>
        <taxon>Pseudomonadota</taxon>
        <taxon>Betaproteobacteria</taxon>
        <taxon>Burkholderiales</taxon>
        <taxon>Comamonadaceae</taxon>
        <taxon>Acidovorax</taxon>
    </lineage>
</organism>
<dbReference type="PANTHER" id="PTHR42834:SF1">
    <property type="entry name" value="ENDONUCLEASE_EXONUCLEASE_PHOSPHATASE FAMILY PROTEIN (AFU_ORTHOLOGUE AFUA_3G09210)"/>
    <property type="match status" value="1"/>
</dbReference>
<feature type="domain" description="Endonuclease/exonuclease/phosphatase" evidence="2">
    <location>
        <begin position="53"/>
        <end position="331"/>
    </location>
</feature>
<feature type="compositionally biased region" description="Low complexity" evidence="1">
    <location>
        <begin position="352"/>
        <end position="362"/>
    </location>
</feature>
<dbReference type="GO" id="GO:0004519">
    <property type="term" value="F:endonuclease activity"/>
    <property type="evidence" value="ECO:0007669"/>
    <property type="project" value="UniProtKB-KW"/>
</dbReference>
<keyword evidence="3" id="KW-0540">Nuclease</keyword>
<dbReference type="EMBL" id="JBHSAJ010000037">
    <property type="protein sequence ID" value="MFC3935594.1"/>
    <property type="molecule type" value="Genomic_DNA"/>
</dbReference>
<keyword evidence="3" id="KW-0255">Endonuclease</keyword>
<reference evidence="4" key="1">
    <citation type="journal article" date="2019" name="Int. J. Syst. Evol. Microbiol.">
        <title>The Global Catalogue of Microorganisms (GCM) 10K type strain sequencing project: providing services to taxonomists for standard genome sequencing and annotation.</title>
        <authorList>
            <consortium name="The Broad Institute Genomics Platform"/>
            <consortium name="The Broad Institute Genome Sequencing Center for Infectious Disease"/>
            <person name="Wu L."/>
            <person name="Ma J."/>
        </authorList>
    </citation>
    <scope>NUCLEOTIDE SEQUENCE [LARGE SCALE GENOMIC DNA]</scope>
    <source>
        <strain evidence="4">CCUG 2113</strain>
    </source>
</reference>
<keyword evidence="4" id="KW-1185">Reference proteome</keyword>
<evidence type="ECO:0000313" key="4">
    <source>
        <dbReference type="Proteomes" id="UP001595693"/>
    </source>
</evidence>
<feature type="region of interest" description="Disordered" evidence="1">
    <location>
        <begin position="344"/>
        <end position="371"/>
    </location>
</feature>
<sequence length="371" mass="41087">MLWPMRPNDFPQPLATLMVATCNVLNLANPGRLFYENQDPYSQTEFDRKLTWLGDRFRMLNADVLAVQEVWDDAAFKGALGRSGLRYDFVAVPGAENDATRTGAQGTPRVGIATRLKVDALQSFAEFPPGFQVEIPGLGLHTRFERPPLVATLRMKHGQSLNVLTAHLKSKRPKFLQDAQGNPTEDRDDRKVMALASLRSLIMRGAEAMALRCLVIDLLHRTSVPLVVLGDFNDTPDSVTTQLICATNEIAYDRSARDVALFNAYDLQGDAALKKDVAYSHIHQSSPSVLDQILVSEEFVHNGRNSMGDVRRVDYFNDHLHEGRDRTRSDHGFVRALLRLKMAQQTEPSPAPSTSAGSSLASNPVPSAPKL</sequence>
<proteinExistence type="predicted"/>
<evidence type="ECO:0000313" key="3">
    <source>
        <dbReference type="EMBL" id="MFC3935594.1"/>
    </source>
</evidence>
<evidence type="ECO:0000256" key="1">
    <source>
        <dbReference type="SAM" id="MobiDB-lite"/>
    </source>
</evidence>
<dbReference type="Pfam" id="PF03372">
    <property type="entry name" value="Exo_endo_phos"/>
    <property type="match status" value="1"/>
</dbReference>
<protein>
    <submittedName>
        <fullName evidence="3">Endonuclease/exonuclease/phosphatase family protein</fullName>
    </submittedName>
</protein>
<dbReference type="PANTHER" id="PTHR42834">
    <property type="entry name" value="ENDONUCLEASE/EXONUCLEASE/PHOSPHATASE FAMILY PROTEIN (AFU_ORTHOLOGUE AFUA_3G09210)"/>
    <property type="match status" value="1"/>
</dbReference>
<evidence type="ECO:0000259" key="2">
    <source>
        <dbReference type="Pfam" id="PF03372"/>
    </source>
</evidence>
<dbReference type="InterPro" id="IPR005135">
    <property type="entry name" value="Endo/exonuclease/phosphatase"/>
</dbReference>
<accession>A0ABV8DAV3</accession>
<dbReference type="SUPFAM" id="SSF56219">
    <property type="entry name" value="DNase I-like"/>
    <property type="match status" value="1"/>
</dbReference>
<dbReference type="Proteomes" id="UP001595693">
    <property type="component" value="Unassembled WGS sequence"/>
</dbReference>
<keyword evidence="3" id="KW-0378">Hydrolase</keyword>
<comment type="caution">
    <text evidence="3">The sequence shown here is derived from an EMBL/GenBank/DDBJ whole genome shotgun (WGS) entry which is preliminary data.</text>
</comment>
<name>A0ABV8DAV3_9BURK</name>
<dbReference type="RefSeq" id="WP_055400768.1">
    <property type="nucleotide sequence ID" value="NZ_JAMXAX010000009.1"/>
</dbReference>